<dbReference type="RefSeq" id="WP_246029516.1">
    <property type="nucleotide sequence ID" value="NZ_JBIUBA010000066.1"/>
</dbReference>
<dbReference type="Gene3D" id="1.10.10.10">
    <property type="entry name" value="Winged helix-like DNA-binding domain superfamily/Winged helix DNA-binding domain"/>
    <property type="match status" value="1"/>
</dbReference>
<sequence>MTTTAPTTTPAAIDEHRVEEFAGTLFDTIGRSLLTLLLDLGHRTGLFTAAARGPATSAELADRAGLSERYVREWLAALVTGGVFEHEDGVYTLPAEHALCLTGGGSANMAPFSQVTALLAANLDQVEAAFRDGGGVPYERFRPRFTAVMDSLSRGYFDEQLLSGVVPLTGLAGRLAEGIRVADVGCGTGHAVNLLARAFPASEFTGYDIAADAIDLARAEAAALGVTNARFEVRDVVSLPADPPLDAVFAFDAVHDQADPAGVLRAVHRALRPGGTFVVFDVKGSSDLTEDVANPVAPMLYSFSVLHCMTVSLAAGGAGLGTMWGERVARRMLSEAGFDVVTLHDAPDDPVDCIYVCRKSR</sequence>
<evidence type="ECO:0000313" key="3">
    <source>
        <dbReference type="EMBL" id="RKT67147.1"/>
    </source>
</evidence>
<keyword evidence="3" id="KW-0489">Methyltransferase</keyword>
<gene>
    <name evidence="3" type="ORF">DFJ66_0315</name>
</gene>
<dbReference type="GO" id="GO:0032259">
    <property type="term" value="P:methylation"/>
    <property type="evidence" value="ECO:0007669"/>
    <property type="project" value="UniProtKB-KW"/>
</dbReference>
<name>A0A495WZS4_9PSEU</name>
<feature type="domain" description="Methyltransferase" evidence="1">
    <location>
        <begin position="177"/>
        <end position="291"/>
    </location>
</feature>
<dbReference type="Pfam" id="PF21320">
    <property type="entry name" value="WHD_Rv2258c"/>
    <property type="match status" value="1"/>
</dbReference>
<dbReference type="PANTHER" id="PTHR45128:SF1">
    <property type="entry name" value="S-ADENOSYLMETHIONINE-DEPENDENT METHYLTRANSFERASE RV2258C"/>
    <property type="match status" value="1"/>
</dbReference>
<dbReference type="InterPro" id="IPR029063">
    <property type="entry name" value="SAM-dependent_MTases_sf"/>
</dbReference>
<dbReference type="SUPFAM" id="SSF46785">
    <property type="entry name" value="Winged helix' DNA-binding domain"/>
    <property type="match status" value="1"/>
</dbReference>
<keyword evidence="3" id="KW-0808">Transferase</keyword>
<comment type="caution">
    <text evidence="3">The sequence shown here is derived from an EMBL/GenBank/DDBJ whole genome shotgun (WGS) entry which is preliminary data.</text>
</comment>
<dbReference type="PANTHER" id="PTHR45128">
    <property type="entry name" value="METHYLTRANSFERASE TYPE 11"/>
    <property type="match status" value="1"/>
</dbReference>
<dbReference type="InterPro" id="IPR048711">
    <property type="entry name" value="WHD_Rv2258c"/>
</dbReference>
<reference evidence="3 4" key="1">
    <citation type="submission" date="2018-10" db="EMBL/GenBank/DDBJ databases">
        <title>Sequencing the genomes of 1000 actinobacteria strains.</title>
        <authorList>
            <person name="Klenk H.-P."/>
        </authorList>
    </citation>
    <scope>NUCLEOTIDE SEQUENCE [LARGE SCALE GENOMIC DNA]</scope>
    <source>
        <strain evidence="3 4">DSM 43911</strain>
    </source>
</reference>
<dbReference type="Gene3D" id="3.40.50.150">
    <property type="entry name" value="Vaccinia Virus protein VP39"/>
    <property type="match status" value="1"/>
</dbReference>
<dbReference type="GO" id="GO:0008168">
    <property type="term" value="F:methyltransferase activity"/>
    <property type="evidence" value="ECO:0007669"/>
    <property type="project" value="UniProtKB-KW"/>
</dbReference>
<evidence type="ECO:0000313" key="4">
    <source>
        <dbReference type="Proteomes" id="UP000272729"/>
    </source>
</evidence>
<evidence type="ECO:0000259" key="2">
    <source>
        <dbReference type="Pfam" id="PF21320"/>
    </source>
</evidence>
<dbReference type="InterPro" id="IPR053173">
    <property type="entry name" value="SAM-binding_MTase"/>
</dbReference>
<protein>
    <submittedName>
        <fullName evidence="3">Methyltransferase family protein</fullName>
    </submittedName>
</protein>
<dbReference type="InterPro" id="IPR036390">
    <property type="entry name" value="WH_DNA-bd_sf"/>
</dbReference>
<dbReference type="Pfam" id="PF13847">
    <property type="entry name" value="Methyltransf_31"/>
    <property type="match status" value="1"/>
</dbReference>
<organism evidence="3 4">
    <name type="scientific">Saccharothrix variisporea</name>
    <dbReference type="NCBI Taxonomy" id="543527"/>
    <lineage>
        <taxon>Bacteria</taxon>
        <taxon>Bacillati</taxon>
        <taxon>Actinomycetota</taxon>
        <taxon>Actinomycetes</taxon>
        <taxon>Pseudonocardiales</taxon>
        <taxon>Pseudonocardiaceae</taxon>
        <taxon>Saccharothrix</taxon>
    </lineage>
</organism>
<dbReference type="InterPro" id="IPR025714">
    <property type="entry name" value="Methyltranfer_dom"/>
</dbReference>
<dbReference type="CDD" id="cd02440">
    <property type="entry name" value="AdoMet_MTases"/>
    <property type="match status" value="1"/>
</dbReference>
<dbReference type="Proteomes" id="UP000272729">
    <property type="component" value="Unassembled WGS sequence"/>
</dbReference>
<evidence type="ECO:0000259" key="1">
    <source>
        <dbReference type="Pfam" id="PF13847"/>
    </source>
</evidence>
<proteinExistence type="predicted"/>
<dbReference type="AlphaFoldDB" id="A0A495WZS4"/>
<keyword evidence="4" id="KW-1185">Reference proteome</keyword>
<dbReference type="InterPro" id="IPR036388">
    <property type="entry name" value="WH-like_DNA-bd_sf"/>
</dbReference>
<dbReference type="SUPFAM" id="SSF53335">
    <property type="entry name" value="S-adenosyl-L-methionine-dependent methyltransferases"/>
    <property type="match status" value="1"/>
</dbReference>
<dbReference type="EMBL" id="RBXR01000001">
    <property type="protein sequence ID" value="RKT67147.1"/>
    <property type="molecule type" value="Genomic_DNA"/>
</dbReference>
<accession>A0A495WZS4</accession>
<feature type="domain" description="S-adenosylmethionine-dependent methyltransferase Rv2258c-like winged HTH" evidence="2">
    <location>
        <begin position="34"/>
        <end position="102"/>
    </location>
</feature>